<gene>
    <name evidence="2" type="ORF">PanWU01x14_236720</name>
</gene>
<dbReference type="AlphaFoldDB" id="A0A2P5BI84"/>
<dbReference type="EMBL" id="JXTB01000276">
    <property type="protein sequence ID" value="PON48477.1"/>
    <property type="molecule type" value="Genomic_DNA"/>
</dbReference>
<evidence type="ECO:0000313" key="3">
    <source>
        <dbReference type="Proteomes" id="UP000237105"/>
    </source>
</evidence>
<sequence length="101" mass="12257">HNFHCLYQYSTASCSFNIQYSRIVTLSYQGFVTIFLTILILYIYIYVKTERQTLKYYKIQIVKLIINKLTKKKKINIKENKRRKMPGFPMYAAHIYIFLDR</sequence>
<name>A0A2P5BI84_PARAD</name>
<accession>A0A2P5BI84</accession>
<feature type="transmembrane region" description="Helical" evidence="1">
    <location>
        <begin position="26"/>
        <end position="47"/>
    </location>
</feature>
<evidence type="ECO:0000313" key="2">
    <source>
        <dbReference type="EMBL" id="PON48477.1"/>
    </source>
</evidence>
<proteinExistence type="predicted"/>
<feature type="non-terminal residue" evidence="2">
    <location>
        <position position="1"/>
    </location>
</feature>
<protein>
    <submittedName>
        <fullName evidence="2">Uncharacterized protein</fullName>
    </submittedName>
</protein>
<keyword evidence="1" id="KW-1133">Transmembrane helix</keyword>
<dbReference type="OrthoDB" id="10475966at2759"/>
<reference evidence="3" key="1">
    <citation type="submission" date="2016-06" db="EMBL/GenBank/DDBJ databases">
        <title>Parallel loss of symbiosis genes in relatives of nitrogen-fixing non-legume Parasponia.</title>
        <authorList>
            <person name="Van Velzen R."/>
            <person name="Holmer R."/>
            <person name="Bu F."/>
            <person name="Rutten L."/>
            <person name="Van Zeijl A."/>
            <person name="Liu W."/>
            <person name="Santuari L."/>
            <person name="Cao Q."/>
            <person name="Sharma T."/>
            <person name="Shen D."/>
            <person name="Roswanjaya Y."/>
            <person name="Wardhani T."/>
            <person name="Kalhor M.S."/>
            <person name="Jansen J."/>
            <person name="Van den Hoogen J."/>
            <person name="Gungor B."/>
            <person name="Hartog M."/>
            <person name="Hontelez J."/>
            <person name="Verver J."/>
            <person name="Yang W.-C."/>
            <person name="Schijlen E."/>
            <person name="Repin R."/>
            <person name="Schilthuizen M."/>
            <person name="Schranz E."/>
            <person name="Heidstra R."/>
            <person name="Miyata K."/>
            <person name="Fedorova E."/>
            <person name="Kohlen W."/>
            <person name="Bisseling T."/>
            <person name="Smit S."/>
            <person name="Geurts R."/>
        </authorList>
    </citation>
    <scope>NUCLEOTIDE SEQUENCE [LARGE SCALE GENOMIC DNA]</scope>
    <source>
        <strain evidence="3">cv. WU1-14</strain>
    </source>
</reference>
<organism evidence="2 3">
    <name type="scientific">Parasponia andersonii</name>
    <name type="common">Sponia andersonii</name>
    <dbReference type="NCBI Taxonomy" id="3476"/>
    <lineage>
        <taxon>Eukaryota</taxon>
        <taxon>Viridiplantae</taxon>
        <taxon>Streptophyta</taxon>
        <taxon>Embryophyta</taxon>
        <taxon>Tracheophyta</taxon>
        <taxon>Spermatophyta</taxon>
        <taxon>Magnoliopsida</taxon>
        <taxon>eudicotyledons</taxon>
        <taxon>Gunneridae</taxon>
        <taxon>Pentapetalae</taxon>
        <taxon>rosids</taxon>
        <taxon>fabids</taxon>
        <taxon>Rosales</taxon>
        <taxon>Cannabaceae</taxon>
        <taxon>Parasponia</taxon>
    </lineage>
</organism>
<evidence type="ECO:0000256" key="1">
    <source>
        <dbReference type="SAM" id="Phobius"/>
    </source>
</evidence>
<comment type="caution">
    <text evidence="2">The sequence shown here is derived from an EMBL/GenBank/DDBJ whole genome shotgun (WGS) entry which is preliminary data.</text>
</comment>
<keyword evidence="1" id="KW-0812">Transmembrane</keyword>
<dbReference type="Proteomes" id="UP000237105">
    <property type="component" value="Unassembled WGS sequence"/>
</dbReference>
<keyword evidence="3" id="KW-1185">Reference proteome</keyword>
<keyword evidence="1" id="KW-0472">Membrane</keyword>